<dbReference type="AlphaFoldDB" id="A0A0A1U6V7"/>
<protein>
    <submittedName>
        <fullName evidence="2">Uncharacterized protein</fullName>
    </submittedName>
</protein>
<evidence type="ECO:0000313" key="2">
    <source>
        <dbReference type="EMBL" id="ELP90148.1"/>
    </source>
</evidence>
<accession>A0A0A1U6V7</accession>
<dbReference type="VEuPathDB" id="AmoebaDB:EIN_406020"/>
<dbReference type="Proteomes" id="UP000014680">
    <property type="component" value="Unassembled WGS sequence"/>
</dbReference>
<name>A0A0A1U6V7_ENTIV</name>
<evidence type="ECO:0000256" key="1">
    <source>
        <dbReference type="SAM" id="MobiDB-lite"/>
    </source>
</evidence>
<dbReference type="EMBL" id="KB206537">
    <property type="protein sequence ID" value="ELP90148.1"/>
    <property type="molecule type" value="Genomic_DNA"/>
</dbReference>
<keyword evidence="3" id="KW-1185">Reference proteome</keyword>
<dbReference type="GeneID" id="14889103"/>
<evidence type="ECO:0000313" key="3">
    <source>
        <dbReference type="Proteomes" id="UP000014680"/>
    </source>
</evidence>
<organism evidence="2 3">
    <name type="scientific">Entamoeba invadens IP1</name>
    <dbReference type="NCBI Taxonomy" id="370355"/>
    <lineage>
        <taxon>Eukaryota</taxon>
        <taxon>Amoebozoa</taxon>
        <taxon>Evosea</taxon>
        <taxon>Archamoebae</taxon>
        <taxon>Mastigamoebida</taxon>
        <taxon>Entamoebidae</taxon>
        <taxon>Entamoeba</taxon>
    </lineage>
</organism>
<gene>
    <name evidence="2" type="ORF">EIN_406020</name>
</gene>
<proteinExistence type="predicted"/>
<feature type="region of interest" description="Disordered" evidence="1">
    <location>
        <begin position="1"/>
        <end position="27"/>
    </location>
</feature>
<reference evidence="2 3" key="1">
    <citation type="submission" date="2012-10" db="EMBL/GenBank/DDBJ databases">
        <authorList>
            <person name="Zafar N."/>
            <person name="Inman J."/>
            <person name="Hall N."/>
            <person name="Lorenzi H."/>
            <person name="Caler E."/>
        </authorList>
    </citation>
    <scope>NUCLEOTIDE SEQUENCE [LARGE SCALE GENOMIC DNA]</scope>
    <source>
        <strain evidence="2 3">IP1</strain>
    </source>
</reference>
<dbReference type="RefSeq" id="XP_004256919.1">
    <property type="nucleotide sequence ID" value="XM_004256871.1"/>
</dbReference>
<feature type="compositionally biased region" description="Basic and acidic residues" evidence="1">
    <location>
        <begin position="1"/>
        <end position="11"/>
    </location>
</feature>
<dbReference type="KEGG" id="eiv:EIN_406020"/>
<sequence length="108" mass="12698">MNDKENEERTTDSQTSQIEQRENETYELSESEIIIRPYPLVIRQKHPIIDVDEINEQTSLNNPIVISDDVAIDVDENESTQKALTFVDMHQKGLTKRLNTRKPRLYHF</sequence>